<feature type="transmembrane region" description="Helical" evidence="3">
    <location>
        <begin position="418"/>
        <end position="440"/>
    </location>
</feature>
<name>A0A9X1XTI6_9FLAO</name>
<reference evidence="5" key="1">
    <citation type="submission" date="2022-04" db="EMBL/GenBank/DDBJ databases">
        <title>Flavobacterium pygoscelis sp. nov. isolated from Chinstrap chick (Pygoscelis antarcticus).</title>
        <authorList>
            <person name="Irgang R."/>
            <person name="Poblete-Morales M."/>
            <person name="Avendano-Herrera R."/>
        </authorList>
    </citation>
    <scope>NUCLEOTIDE SEQUENCE</scope>
    <source>
        <strain evidence="5">I-SCBP12n</strain>
    </source>
</reference>
<protein>
    <submittedName>
        <fullName evidence="5">Phage tail tape measure protein</fullName>
    </submittedName>
</protein>
<organism evidence="5 6">
    <name type="scientific">Flavobacterium pygoscelis</name>
    <dbReference type="NCBI Taxonomy" id="2893176"/>
    <lineage>
        <taxon>Bacteria</taxon>
        <taxon>Pseudomonadati</taxon>
        <taxon>Bacteroidota</taxon>
        <taxon>Flavobacteriia</taxon>
        <taxon>Flavobacteriales</taxon>
        <taxon>Flavobacteriaceae</taxon>
        <taxon>Flavobacterium</taxon>
    </lineage>
</organism>
<dbReference type="InterPro" id="IPR010090">
    <property type="entry name" value="Phage_tape_meas"/>
</dbReference>
<keyword evidence="3" id="KW-1133">Transmembrane helix</keyword>
<feature type="region of interest" description="Disordered" evidence="2">
    <location>
        <begin position="590"/>
        <end position="620"/>
    </location>
</feature>
<keyword evidence="3" id="KW-0472">Membrane</keyword>
<evidence type="ECO:0000313" key="6">
    <source>
        <dbReference type="Proteomes" id="UP001139260"/>
    </source>
</evidence>
<keyword evidence="3" id="KW-0812">Transmembrane</keyword>
<evidence type="ECO:0000313" key="5">
    <source>
        <dbReference type="EMBL" id="MCK8143210.1"/>
    </source>
</evidence>
<comment type="caution">
    <text evidence="5">The sequence shown here is derived from an EMBL/GenBank/DDBJ whole genome shotgun (WGS) entry which is preliminary data.</text>
</comment>
<dbReference type="PANTHER" id="PTHR37813:SF1">
    <property type="entry name" value="FELS-2 PROPHAGE PROTEIN"/>
    <property type="match status" value="1"/>
</dbReference>
<feature type="transmembrane region" description="Helical" evidence="3">
    <location>
        <begin position="493"/>
        <end position="511"/>
    </location>
</feature>
<dbReference type="RefSeq" id="WP_248429253.1">
    <property type="nucleotide sequence ID" value="NZ_JALNUB010000013.1"/>
</dbReference>
<feature type="domain" description="Phage tail tape measure protein" evidence="4">
    <location>
        <begin position="108"/>
        <end position="313"/>
    </location>
</feature>
<evidence type="ECO:0000256" key="1">
    <source>
        <dbReference type="ARBA" id="ARBA00022612"/>
    </source>
</evidence>
<dbReference type="Proteomes" id="UP001139260">
    <property type="component" value="Unassembled WGS sequence"/>
</dbReference>
<dbReference type="EMBL" id="JALNUB010000013">
    <property type="protein sequence ID" value="MCK8143210.1"/>
    <property type="molecule type" value="Genomic_DNA"/>
</dbReference>
<keyword evidence="6" id="KW-1185">Reference proteome</keyword>
<feature type="transmembrane region" description="Helical" evidence="3">
    <location>
        <begin position="447"/>
        <end position="465"/>
    </location>
</feature>
<evidence type="ECO:0000259" key="4">
    <source>
        <dbReference type="Pfam" id="PF10145"/>
    </source>
</evidence>
<dbReference type="Pfam" id="PF10145">
    <property type="entry name" value="PhageMin_Tail"/>
    <property type="match status" value="1"/>
</dbReference>
<dbReference type="AlphaFoldDB" id="A0A9X1XTI6"/>
<proteinExistence type="predicted"/>
<accession>A0A9X1XTI6</accession>
<keyword evidence="1" id="KW-1188">Viral release from host cell</keyword>
<dbReference type="NCBIfam" id="TIGR01760">
    <property type="entry name" value="tape_meas_TP901"/>
    <property type="match status" value="1"/>
</dbReference>
<evidence type="ECO:0000256" key="3">
    <source>
        <dbReference type="SAM" id="Phobius"/>
    </source>
</evidence>
<sequence length="674" mass="71337">MNNVFNYIFKITSDAEKVTAGMNKLNASVDKIEHSTLNMDKTFGKAFRNMQRDIATIKLTSILDQVDRVATGLNTLNKPGMDLSTNMYDLQAITGVAGEKLKEIEGYARESGKTFGGSAADGVEAYKLILSQLNPEIAKVPVALKTMGNDVSILSKLMGGDTAAATEVLTTAMNQYQVSTEDPIQASKEMSVMMNVMAKAAQEGSAELPQIKGALEKAGMAAKGANVSFAETNAAIQILDKAGKKGSEGGVALINTLATLSQGRFLPKDVQEELAKAGVDINILGDKTLTMADRMKPLRAIMNDSALVTKLFGKENNNAAIALISGIEEQERLTKAITGTNSAYDQAAIVMEAPAEKNKRLQAQIDDFKISLFNGTNGLMGYASVLGSTAKDFSDLVPLISAGGKVFSTLTSATKLQALWTGIVAGATTGWTVVQAAFNAVMAVNPIVWIVLGVMALVTAIAWVVNSTVGWGEAWKHTINGAKLLFQAYVESVKFYFSTMVNGIMIGINYIKKGWYEFKEAMGLGDSSANQNMLAQINADTEARKKAVVDGAKKIAKLGLDAKDEFVMAGKSIKWKKAADKVSDAIAPPSVPGTADSANANGGGLGVGKPPKTKGNDAVATGGTKNTTIYITLKDLIGELNITGKDFKDSSQQMAEQSQDALLRLLAMATTAGN</sequence>
<dbReference type="PANTHER" id="PTHR37813">
    <property type="entry name" value="FELS-2 PROPHAGE PROTEIN"/>
    <property type="match status" value="1"/>
</dbReference>
<gene>
    <name evidence="5" type="ORF">MW871_15070</name>
</gene>
<evidence type="ECO:0000256" key="2">
    <source>
        <dbReference type="SAM" id="MobiDB-lite"/>
    </source>
</evidence>